<keyword evidence="5 11" id="KW-0808">Transferase</keyword>
<evidence type="ECO:0000256" key="10">
    <source>
        <dbReference type="SAM" id="Phobius"/>
    </source>
</evidence>
<protein>
    <recommendedName>
        <fullName evidence="2">tetraacyldisaccharide 4'-kinase</fullName>
        <ecNumber evidence="2">2.7.1.130</ecNumber>
    </recommendedName>
</protein>
<keyword evidence="9" id="KW-0443">Lipid metabolism</keyword>
<evidence type="ECO:0000256" key="2">
    <source>
        <dbReference type="ARBA" id="ARBA00012071"/>
    </source>
</evidence>
<gene>
    <name evidence="11" type="ORF">MNBD_DELTA01-418</name>
</gene>
<dbReference type="PANTHER" id="PTHR42724">
    <property type="entry name" value="TETRAACYLDISACCHARIDE 4'-KINASE"/>
    <property type="match status" value="1"/>
</dbReference>
<keyword evidence="3" id="KW-0444">Lipid biosynthesis</keyword>
<dbReference type="PANTHER" id="PTHR42724:SF1">
    <property type="entry name" value="TETRAACYLDISACCHARIDE 4'-KINASE, MITOCHONDRIAL-RELATED"/>
    <property type="match status" value="1"/>
</dbReference>
<dbReference type="GO" id="GO:0009244">
    <property type="term" value="P:lipopolysaccharide core region biosynthetic process"/>
    <property type="evidence" value="ECO:0007669"/>
    <property type="project" value="TreeGrafter"/>
</dbReference>
<dbReference type="AlphaFoldDB" id="A0A3B0QY85"/>
<dbReference type="GO" id="GO:0009245">
    <property type="term" value="P:lipid A biosynthetic process"/>
    <property type="evidence" value="ECO:0007669"/>
    <property type="project" value="UniProtKB-KW"/>
</dbReference>
<evidence type="ECO:0000256" key="1">
    <source>
        <dbReference type="ARBA" id="ARBA00004870"/>
    </source>
</evidence>
<evidence type="ECO:0000313" key="11">
    <source>
        <dbReference type="EMBL" id="VAV85059.1"/>
    </source>
</evidence>
<name>A0A3B0QY85_9ZZZZ</name>
<dbReference type="EC" id="2.7.1.130" evidence="2"/>
<keyword evidence="10" id="KW-1133">Transmembrane helix</keyword>
<keyword evidence="10" id="KW-0812">Transmembrane</keyword>
<organism evidence="11">
    <name type="scientific">hydrothermal vent metagenome</name>
    <dbReference type="NCBI Taxonomy" id="652676"/>
    <lineage>
        <taxon>unclassified sequences</taxon>
        <taxon>metagenomes</taxon>
        <taxon>ecological metagenomes</taxon>
    </lineage>
</organism>
<dbReference type="GO" id="GO:0009029">
    <property type="term" value="F:lipid-A 4'-kinase activity"/>
    <property type="evidence" value="ECO:0007669"/>
    <property type="project" value="UniProtKB-EC"/>
</dbReference>
<dbReference type="GO" id="GO:0005524">
    <property type="term" value="F:ATP binding"/>
    <property type="evidence" value="ECO:0007669"/>
    <property type="project" value="UniProtKB-KW"/>
</dbReference>
<dbReference type="InterPro" id="IPR003758">
    <property type="entry name" value="LpxK"/>
</dbReference>
<dbReference type="EMBL" id="UOEA01000080">
    <property type="protein sequence ID" value="VAV85059.1"/>
    <property type="molecule type" value="Genomic_DNA"/>
</dbReference>
<evidence type="ECO:0000256" key="5">
    <source>
        <dbReference type="ARBA" id="ARBA00022679"/>
    </source>
</evidence>
<dbReference type="Pfam" id="PF02606">
    <property type="entry name" value="LpxK"/>
    <property type="match status" value="1"/>
</dbReference>
<evidence type="ECO:0000256" key="9">
    <source>
        <dbReference type="ARBA" id="ARBA00023098"/>
    </source>
</evidence>
<evidence type="ECO:0000256" key="3">
    <source>
        <dbReference type="ARBA" id="ARBA00022516"/>
    </source>
</evidence>
<proteinExistence type="inferred from homology"/>
<dbReference type="InterPro" id="IPR027417">
    <property type="entry name" value="P-loop_NTPase"/>
</dbReference>
<keyword evidence="8" id="KW-0067">ATP-binding</keyword>
<keyword evidence="7 11" id="KW-0418">Kinase</keyword>
<accession>A0A3B0QY85</accession>
<dbReference type="SUPFAM" id="SSF52540">
    <property type="entry name" value="P-loop containing nucleoside triphosphate hydrolases"/>
    <property type="match status" value="1"/>
</dbReference>
<evidence type="ECO:0000256" key="4">
    <source>
        <dbReference type="ARBA" id="ARBA00022556"/>
    </source>
</evidence>
<feature type="transmembrane region" description="Helical" evidence="10">
    <location>
        <begin position="23"/>
        <end position="43"/>
    </location>
</feature>
<evidence type="ECO:0000256" key="8">
    <source>
        <dbReference type="ARBA" id="ARBA00022840"/>
    </source>
</evidence>
<dbReference type="HAMAP" id="MF_00409">
    <property type="entry name" value="LpxK"/>
    <property type="match status" value="1"/>
</dbReference>
<dbReference type="NCBIfam" id="TIGR00682">
    <property type="entry name" value="lpxK"/>
    <property type="match status" value="1"/>
</dbReference>
<evidence type="ECO:0000256" key="6">
    <source>
        <dbReference type="ARBA" id="ARBA00022741"/>
    </source>
</evidence>
<evidence type="ECO:0000256" key="7">
    <source>
        <dbReference type="ARBA" id="ARBA00022777"/>
    </source>
</evidence>
<dbReference type="UniPathway" id="UPA00359">
    <property type="reaction ID" value="UER00482"/>
</dbReference>
<comment type="pathway">
    <text evidence="1">Glycolipid biosynthesis; lipid IV(A) biosynthesis; lipid IV(A) from (3R)-3-hydroxytetradecanoyl-[acyl-carrier-protein] and UDP-N-acetyl-alpha-D-glucosamine: step 6/6.</text>
</comment>
<reference evidence="11" key="1">
    <citation type="submission" date="2018-06" db="EMBL/GenBank/DDBJ databases">
        <authorList>
            <person name="Zhirakovskaya E."/>
        </authorList>
    </citation>
    <scope>NUCLEOTIDE SEQUENCE</scope>
</reference>
<keyword evidence="10" id="KW-0472">Membrane</keyword>
<dbReference type="GO" id="GO:0005886">
    <property type="term" value="C:plasma membrane"/>
    <property type="evidence" value="ECO:0007669"/>
    <property type="project" value="TreeGrafter"/>
</dbReference>
<sequence>MEQPFKEKIEEIMWAENSGRLQFPMLSVLSFFYGILVRARLLLFRAGMLRAKKLPCPVVSVGNITTGGSGKTPVVAALCQMLTAKGHSVVVLSRGYKRQSSGTIIVSDKDSVLLDVKGAGDEPFLLATKCKGVPVIVGSDRFVSGRLAIEKFSPDLIILDDGFQHIKLKRDLDLLLFDAKRGMGSGRMIPRGPLREPKSSIARADVIMIKGKGALQKNHKFDQQTFTFYYAPTKLIELAGKSFPSINTLRGKKVVALSALASTESFYLTLKGCGAKIVERLSFPDHHWFLPTDIERIKEFAKDADCIVTTEKDLVRLDPSDFTDFSLFALAIEARISNANGLLKIIEAKLPSNPE</sequence>
<keyword evidence="4" id="KW-0441">Lipid A biosynthesis</keyword>
<keyword evidence="6" id="KW-0547">Nucleotide-binding</keyword>